<name>A0A5N7CPY4_PETAA</name>
<keyword evidence="1" id="KW-1133">Transmembrane helix</keyword>
<feature type="transmembrane region" description="Helical" evidence="1">
    <location>
        <begin position="250"/>
        <end position="271"/>
    </location>
</feature>
<dbReference type="Proteomes" id="UP000326877">
    <property type="component" value="Unassembled WGS sequence"/>
</dbReference>
<dbReference type="AlphaFoldDB" id="A0A5N7CPY4"/>
<evidence type="ECO:0000256" key="1">
    <source>
        <dbReference type="SAM" id="Phobius"/>
    </source>
</evidence>
<keyword evidence="1" id="KW-0812">Transmembrane</keyword>
<feature type="transmembrane region" description="Helical" evidence="1">
    <location>
        <begin position="277"/>
        <end position="297"/>
    </location>
</feature>
<protein>
    <submittedName>
        <fullName evidence="2">Uncharacterized protein</fullName>
    </submittedName>
</protein>
<proteinExistence type="predicted"/>
<feature type="transmembrane region" description="Helical" evidence="1">
    <location>
        <begin position="12"/>
        <end position="37"/>
    </location>
</feature>
<dbReference type="OrthoDB" id="4441075at2759"/>
<reference evidence="2" key="1">
    <citation type="submission" date="2019-04" db="EMBL/GenBank/DDBJ databases">
        <title>Friends and foes A comparative genomics studyof 23 Aspergillus species from section Flavi.</title>
        <authorList>
            <consortium name="DOE Joint Genome Institute"/>
            <person name="Kjaerbolling I."/>
            <person name="Vesth T."/>
            <person name="Frisvad J.C."/>
            <person name="Nybo J.L."/>
            <person name="Theobald S."/>
            <person name="Kildgaard S."/>
            <person name="Isbrandt T."/>
            <person name="Kuo A."/>
            <person name="Sato A."/>
            <person name="Lyhne E.K."/>
            <person name="Kogle M.E."/>
            <person name="Wiebenga A."/>
            <person name="Kun R.S."/>
            <person name="Lubbers R.J."/>
            <person name="Makela M.R."/>
            <person name="Barry K."/>
            <person name="Chovatia M."/>
            <person name="Clum A."/>
            <person name="Daum C."/>
            <person name="Haridas S."/>
            <person name="He G."/>
            <person name="LaButti K."/>
            <person name="Lipzen A."/>
            <person name="Mondo S."/>
            <person name="Riley R."/>
            <person name="Salamov A."/>
            <person name="Simmons B.A."/>
            <person name="Magnuson J.K."/>
            <person name="Henrissat B."/>
            <person name="Mortensen U.H."/>
            <person name="Larsen T.O."/>
            <person name="Devries R.P."/>
            <person name="Grigoriev I.V."/>
            <person name="Machida M."/>
            <person name="Baker S.E."/>
            <person name="Andersen M.R."/>
        </authorList>
    </citation>
    <scope>NUCLEOTIDE SEQUENCE [LARGE SCALE GENOMIC DNA]</scope>
    <source>
        <strain evidence="2">IBT 14317</strain>
    </source>
</reference>
<sequence length="323" mass="36562">MDDTKPRKVKYSWMEIMLLWAMDLYATPSIIFASLYIDDETMKAWSRLDSNGRCKTWAEKKEAILDPAASASGWYGPGAYLAWLITAYVTALSTIWHSKCSRQHPDVNKVDAEVLLTLGYPLIAMVDVVARLIRCQIDPGMSAAAFVLVSSLTIVGPLTRLSWQEDGADMAVEPVFYPVTVKEWTWKTMRFLCHTVVYAILFEPYINTRLMLAIYILLSITLFYSGVRGEGLLRTSPYWIAVYRPRGERVVAFCIIQIIFNSVLFSFYHSIWPQTDAIFFELDQIAGLFLAMATLALNSPIRNLNATSLRNSSNQEKSSICTV</sequence>
<gene>
    <name evidence="2" type="ORF">BDV23DRAFT_192171</name>
</gene>
<organism evidence="2">
    <name type="scientific">Petromyces alliaceus</name>
    <name type="common">Aspergillus alliaceus</name>
    <dbReference type="NCBI Taxonomy" id="209559"/>
    <lineage>
        <taxon>Eukaryota</taxon>
        <taxon>Fungi</taxon>
        <taxon>Dikarya</taxon>
        <taxon>Ascomycota</taxon>
        <taxon>Pezizomycotina</taxon>
        <taxon>Eurotiomycetes</taxon>
        <taxon>Eurotiomycetidae</taxon>
        <taxon>Eurotiales</taxon>
        <taxon>Aspergillaceae</taxon>
        <taxon>Aspergillus</taxon>
        <taxon>Aspergillus subgen. Circumdati</taxon>
    </lineage>
</organism>
<keyword evidence="1" id="KW-0472">Membrane</keyword>
<feature type="transmembrane region" description="Helical" evidence="1">
    <location>
        <begin position="212"/>
        <end position="229"/>
    </location>
</feature>
<feature type="transmembrane region" description="Helical" evidence="1">
    <location>
        <begin position="110"/>
        <end position="133"/>
    </location>
</feature>
<feature type="transmembrane region" description="Helical" evidence="1">
    <location>
        <begin position="139"/>
        <end position="158"/>
    </location>
</feature>
<dbReference type="EMBL" id="ML735215">
    <property type="protein sequence ID" value="KAE8396340.1"/>
    <property type="molecule type" value="Genomic_DNA"/>
</dbReference>
<accession>A0A5N7CPY4</accession>
<feature type="transmembrane region" description="Helical" evidence="1">
    <location>
        <begin position="80"/>
        <end position="98"/>
    </location>
</feature>
<evidence type="ECO:0000313" key="2">
    <source>
        <dbReference type="EMBL" id="KAE8396340.1"/>
    </source>
</evidence>